<dbReference type="Gene3D" id="1.20.272.40">
    <property type="match status" value="1"/>
</dbReference>
<comment type="caution">
    <text evidence="6">The sequence shown here is derived from an EMBL/GenBank/DDBJ whole genome shotgun (WGS) entry which is preliminary data.</text>
</comment>
<evidence type="ECO:0000256" key="4">
    <source>
        <dbReference type="ARBA" id="ARBA00022840"/>
    </source>
</evidence>
<keyword evidence="1" id="KW-0547">Nucleotide-binding</keyword>
<dbReference type="AlphaFoldDB" id="A0A9P5NIY8"/>
<keyword evidence="4" id="KW-0067">ATP-binding</keyword>
<reference evidence="6" key="1">
    <citation type="submission" date="2020-11" db="EMBL/GenBank/DDBJ databases">
        <authorList>
            <consortium name="DOE Joint Genome Institute"/>
            <person name="Ahrendt S."/>
            <person name="Riley R."/>
            <person name="Andreopoulos W."/>
            <person name="LaButti K."/>
            <person name="Pangilinan J."/>
            <person name="Ruiz-duenas F.J."/>
            <person name="Barrasa J.M."/>
            <person name="Sanchez-Garcia M."/>
            <person name="Camarero S."/>
            <person name="Miyauchi S."/>
            <person name="Serrano A."/>
            <person name="Linde D."/>
            <person name="Babiker R."/>
            <person name="Drula E."/>
            <person name="Ayuso-Fernandez I."/>
            <person name="Pacheco R."/>
            <person name="Padilla G."/>
            <person name="Ferreira P."/>
            <person name="Barriuso J."/>
            <person name="Kellner H."/>
            <person name="Castanera R."/>
            <person name="Alfaro M."/>
            <person name="Ramirez L."/>
            <person name="Pisabarro A.G."/>
            <person name="Kuo A."/>
            <person name="Tritt A."/>
            <person name="Lipzen A."/>
            <person name="He G."/>
            <person name="Yan M."/>
            <person name="Ng V."/>
            <person name="Cullen D."/>
            <person name="Martin F."/>
            <person name="Rosso M.-N."/>
            <person name="Henrissat B."/>
            <person name="Hibbett D."/>
            <person name="Martinez A.T."/>
            <person name="Grigoriev I.V."/>
        </authorList>
    </citation>
    <scope>NUCLEOTIDE SEQUENCE</scope>
    <source>
        <strain evidence="6">AH 44721</strain>
    </source>
</reference>
<evidence type="ECO:0000313" key="7">
    <source>
        <dbReference type="Proteomes" id="UP000724874"/>
    </source>
</evidence>
<feature type="domain" description="Helicase C-terminal" evidence="5">
    <location>
        <begin position="342"/>
        <end position="503"/>
    </location>
</feature>
<dbReference type="GO" id="GO:0016787">
    <property type="term" value="F:hydrolase activity"/>
    <property type="evidence" value="ECO:0007669"/>
    <property type="project" value="UniProtKB-KW"/>
</dbReference>
<dbReference type="Proteomes" id="UP000724874">
    <property type="component" value="Unassembled WGS sequence"/>
</dbReference>
<dbReference type="Pfam" id="PF22527">
    <property type="entry name" value="DEXQc_Suv3"/>
    <property type="match status" value="1"/>
</dbReference>
<dbReference type="GO" id="GO:0004386">
    <property type="term" value="F:helicase activity"/>
    <property type="evidence" value="ECO:0007669"/>
    <property type="project" value="UniProtKB-KW"/>
</dbReference>
<dbReference type="PROSITE" id="PS51194">
    <property type="entry name" value="HELICASE_CTER"/>
    <property type="match status" value="1"/>
</dbReference>
<evidence type="ECO:0000313" key="6">
    <source>
        <dbReference type="EMBL" id="KAF8891094.1"/>
    </source>
</evidence>
<dbReference type="InterPro" id="IPR050699">
    <property type="entry name" value="RNA-DNA_Helicase"/>
</dbReference>
<name>A0A9P5NIY8_GYMJU</name>
<dbReference type="Gene3D" id="3.40.50.300">
    <property type="entry name" value="P-loop containing nucleotide triphosphate hydrolases"/>
    <property type="match status" value="2"/>
</dbReference>
<dbReference type="InterPro" id="IPR055206">
    <property type="entry name" value="DEXQc_SUV3"/>
</dbReference>
<dbReference type="Pfam" id="PF12513">
    <property type="entry name" value="SUV3_C"/>
    <property type="match status" value="1"/>
</dbReference>
<dbReference type="Pfam" id="PF00271">
    <property type="entry name" value="Helicase_C"/>
    <property type="match status" value="1"/>
</dbReference>
<dbReference type="OrthoDB" id="6692397at2759"/>
<dbReference type="InterPro" id="IPR001650">
    <property type="entry name" value="Helicase_C-like"/>
</dbReference>
<keyword evidence="2 6" id="KW-0378">Hydrolase</keyword>
<evidence type="ECO:0000256" key="3">
    <source>
        <dbReference type="ARBA" id="ARBA00022806"/>
    </source>
</evidence>
<dbReference type="SUPFAM" id="SSF52540">
    <property type="entry name" value="P-loop containing nucleoside triphosphate hydrolases"/>
    <property type="match status" value="1"/>
</dbReference>
<organism evidence="6 7">
    <name type="scientific">Gymnopilus junonius</name>
    <name type="common">Spectacular rustgill mushroom</name>
    <name type="synonym">Gymnopilus spectabilis subsp. junonius</name>
    <dbReference type="NCBI Taxonomy" id="109634"/>
    <lineage>
        <taxon>Eukaryota</taxon>
        <taxon>Fungi</taxon>
        <taxon>Dikarya</taxon>
        <taxon>Basidiomycota</taxon>
        <taxon>Agaricomycotina</taxon>
        <taxon>Agaricomycetes</taxon>
        <taxon>Agaricomycetidae</taxon>
        <taxon>Agaricales</taxon>
        <taxon>Agaricineae</taxon>
        <taxon>Hymenogastraceae</taxon>
        <taxon>Gymnopilus</taxon>
    </lineage>
</organism>
<evidence type="ECO:0000256" key="1">
    <source>
        <dbReference type="ARBA" id="ARBA00022741"/>
    </source>
</evidence>
<dbReference type="Gene3D" id="1.20.58.1080">
    <property type="match status" value="1"/>
</dbReference>
<evidence type="ECO:0000259" key="5">
    <source>
        <dbReference type="PROSITE" id="PS51194"/>
    </source>
</evidence>
<protein>
    <submittedName>
        <fullName evidence="6">P-loop containing nucleoside triphosphate hydrolase protein</fullName>
    </submittedName>
</protein>
<keyword evidence="3" id="KW-0347">Helicase</keyword>
<proteinExistence type="predicted"/>
<dbReference type="PANTHER" id="PTHR12131">
    <property type="entry name" value="ATP-DEPENDENT RNA AND DNA HELICASE"/>
    <property type="match status" value="1"/>
</dbReference>
<evidence type="ECO:0000256" key="2">
    <source>
        <dbReference type="ARBA" id="ARBA00022801"/>
    </source>
</evidence>
<keyword evidence="7" id="KW-1185">Reference proteome</keyword>
<accession>A0A9P5NIY8</accession>
<sequence>MNARPSASPHEEADVFLPFNRKNVSVPEVISLGEVIPYFEGNVHSWAKAARTKDRLQAFGVPLKDATRLLDAFVDDVEDGLLSDPEHITYYGLQRFTHPQDATSIDIIYSTVFFWWAAHPENEIILEEEFLIDRKTVQYIQRLVKATSRQYPADEWPEARAMHRKFIMHVGPTNSGKTHHALRALAAAKSGLFAGPLRLLAHEIWHRLNTGQIVPLGVEEDPKAPRSAEGNPEYARLCDMITGEEQRIMGPDSPLQSCTVEMVPYMFRKYDVAVIDEIQMISDWNRGGGWVSAVLGLCAHEIHLCGEESAVPVVEALLKHTGDELEVRRYERLTPLVVEEQSLNGDLTKIRKGDCVVTFSRSKIFELKKLVEAQTGLRCAVVYGRLPPEVRSDQAALFNDPNSGYDVLIGSDSIGMGLNLRIKRIIFETMHKFGKDGRHLLSISTVKQISGRAGRYGVHEDQADLGGTVTTLYPEDLPHVSRWITSPYEPLPYVIVQNTPEILHACLSILPAGSSMNLALLAPKYIGRIPPFVRYAAHEDLGSIASVLGNEWAEMSVDDKLVLLYAPIPWKDQKALDCITKMLAFHAQDFAVAVMPCITQQDFLQKLEKAEDSMVRGAGSKAKLGTLMNLESFHKALVFYIWMRCKNPIVYSDESVHELKARVEKVLNWTLTHMSTGKKNPARKFMSPLSAERLQANLKLKDNLVDEEEDLAEGMEEDDDGVPYPPMRTKVDLLSVAP</sequence>
<dbReference type="CDD" id="cd18805">
    <property type="entry name" value="SF2_C_suv3"/>
    <property type="match status" value="1"/>
</dbReference>
<dbReference type="EMBL" id="JADNYJ010000073">
    <property type="protein sequence ID" value="KAF8891094.1"/>
    <property type="molecule type" value="Genomic_DNA"/>
</dbReference>
<dbReference type="GO" id="GO:0005524">
    <property type="term" value="F:ATP binding"/>
    <property type="evidence" value="ECO:0007669"/>
    <property type="project" value="UniProtKB-KW"/>
</dbReference>
<dbReference type="SMART" id="SM00490">
    <property type="entry name" value="HELICc"/>
    <property type="match status" value="1"/>
</dbReference>
<gene>
    <name evidence="6" type="ORF">CPB84DRAFT_1683351</name>
</gene>
<dbReference type="GO" id="GO:0045025">
    <property type="term" value="C:mitochondrial degradosome"/>
    <property type="evidence" value="ECO:0007669"/>
    <property type="project" value="TreeGrafter"/>
</dbReference>
<dbReference type="PANTHER" id="PTHR12131:SF1">
    <property type="entry name" value="ATP-DEPENDENT RNA HELICASE SUPV3L1, MITOCHONDRIAL-RELATED"/>
    <property type="match status" value="1"/>
</dbReference>
<dbReference type="FunFam" id="3.40.50.300:FF:000957">
    <property type="entry name" value="ATP-dependent RNA helicase SUV3L, mitochondrial"/>
    <property type="match status" value="1"/>
</dbReference>
<dbReference type="GO" id="GO:0000965">
    <property type="term" value="P:mitochondrial RNA 3'-end processing"/>
    <property type="evidence" value="ECO:0007669"/>
    <property type="project" value="TreeGrafter"/>
</dbReference>
<dbReference type="InterPro" id="IPR022192">
    <property type="entry name" value="SUV3_C"/>
</dbReference>
<dbReference type="InterPro" id="IPR027417">
    <property type="entry name" value="P-loop_NTPase"/>
</dbReference>